<evidence type="ECO:0000313" key="2">
    <source>
        <dbReference type="Proteomes" id="UP000189137"/>
    </source>
</evidence>
<proteinExistence type="predicted"/>
<reference evidence="1 2" key="1">
    <citation type="submission" date="2017-02" db="EMBL/GenBank/DDBJ databases">
        <authorList>
            <consortium name="Pathogen Informatics"/>
        </authorList>
    </citation>
    <scope>NUCLEOTIDE SEQUENCE [LARGE SCALE GENOMIC DNA]</scope>
    <source>
        <strain evidence="1 2">VRECD0157</strain>
    </source>
</reference>
<dbReference type="SUPFAM" id="SSF54171">
    <property type="entry name" value="DNA-binding domain"/>
    <property type="match status" value="1"/>
</dbReference>
<evidence type="ECO:0000313" key="1">
    <source>
        <dbReference type="EMBL" id="SJS38655.1"/>
    </source>
</evidence>
<name>A0A9X8RIY4_CLODI</name>
<dbReference type="InterPro" id="IPR016177">
    <property type="entry name" value="DNA-bd_dom_sf"/>
</dbReference>
<organism evidence="1 2">
    <name type="scientific">Clostridioides difficile</name>
    <name type="common">Peptoclostridium difficile</name>
    <dbReference type="NCBI Taxonomy" id="1496"/>
    <lineage>
        <taxon>Bacteria</taxon>
        <taxon>Bacillati</taxon>
        <taxon>Bacillota</taxon>
        <taxon>Clostridia</taxon>
        <taxon>Peptostreptococcales</taxon>
        <taxon>Peptostreptococcaceae</taxon>
        <taxon>Clostridioides</taxon>
    </lineage>
</organism>
<dbReference type="RefSeq" id="WP_077716242.1">
    <property type="nucleotide sequence ID" value="NZ_BITL01000037.1"/>
</dbReference>
<sequence length="213" mass="24639">MKIGDKFENLTILDIEQRNSRKYCLCKCGNCGNEKWIRADSLKRIKACGCMKSNTQFKQNDLTGKKFGRLTAIKNTNKKAKSGHYIWICKCACGNEIKTTENNLTTGRTKSCGCLKKESNIKNAKIALKVHKEKNIIDDTNLSIIKKTEAYPNSKTKIRGVYYNKEKRKYCAQIEFKKTHYNLGYYDNIEDAEKAYIEAKDNLHKKFLEKLHE</sequence>
<dbReference type="GO" id="GO:0003677">
    <property type="term" value="F:DNA binding"/>
    <property type="evidence" value="ECO:0007669"/>
    <property type="project" value="InterPro"/>
</dbReference>
<accession>A0A9X8RIY4</accession>
<dbReference type="AlphaFoldDB" id="A0A9X8RIY4"/>
<gene>
    <name evidence="1" type="ORF">SAMEA3375112_01942</name>
</gene>
<protein>
    <submittedName>
        <fullName evidence="1">AP2 domain</fullName>
    </submittedName>
</protein>
<dbReference type="Proteomes" id="UP000189137">
    <property type="component" value="Unassembled WGS sequence"/>
</dbReference>
<dbReference type="EMBL" id="FUPS01000006">
    <property type="protein sequence ID" value="SJS38655.1"/>
    <property type="molecule type" value="Genomic_DNA"/>
</dbReference>
<comment type="caution">
    <text evidence="1">The sequence shown here is derived from an EMBL/GenBank/DDBJ whole genome shotgun (WGS) entry which is preliminary data.</text>
</comment>